<dbReference type="PANTHER" id="PTHR36985">
    <property type="entry name" value="TRANSLOCATION AND ASSEMBLY MODULE SUBUNIT TAMB"/>
    <property type="match status" value="1"/>
</dbReference>
<evidence type="ECO:0000313" key="8">
    <source>
        <dbReference type="EMBL" id="MBK4737559.1"/>
    </source>
</evidence>
<evidence type="ECO:0000256" key="1">
    <source>
        <dbReference type="ARBA" id="ARBA00004167"/>
    </source>
</evidence>
<dbReference type="InterPro" id="IPR007452">
    <property type="entry name" value="TamB_C"/>
</dbReference>
<dbReference type="Proteomes" id="UP000622890">
    <property type="component" value="Unassembled WGS sequence"/>
</dbReference>
<name>A0A934W9T5_9BURK</name>
<feature type="compositionally biased region" description="Polar residues" evidence="5">
    <location>
        <begin position="1"/>
        <end position="13"/>
    </location>
</feature>
<reference evidence="8" key="1">
    <citation type="submission" date="2021-01" db="EMBL/GenBank/DDBJ databases">
        <title>Genome sequence of strain Noviherbaspirillum sp. DKR-6.</title>
        <authorList>
            <person name="Chaudhary D.K."/>
        </authorList>
    </citation>
    <scope>NUCLEOTIDE SEQUENCE</scope>
    <source>
        <strain evidence="8">DKR-6</strain>
    </source>
</reference>
<evidence type="ECO:0000259" key="7">
    <source>
        <dbReference type="Pfam" id="PF04357"/>
    </source>
</evidence>
<evidence type="ECO:0000256" key="6">
    <source>
        <dbReference type="SAM" id="Phobius"/>
    </source>
</evidence>
<feature type="compositionally biased region" description="Basic residues" evidence="5">
    <location>
        <begin position="21"/>
        <end position="30"/>
    </location>
</feature>
<dbReference type="GO" id="GO:0005886">
    <property type="term" value="C:plasma membrane"/>
    <property type="evidence" value="ECO:0007669"/>
    <property type="project" value="InterPro"/>
</dbReference>
<evidence type="ECO:0000256" key="3">
    <source>
        <dbReference type="ARBA" id="ARBA00022989"/>
    </source>
</evidence>
<evidence type="ECO:0000256" key="2">
    <source>
        <dbReference type="ARBA" id="ARBA00022692"/>
    </source>
</evidence>
<dbReference type="PANTHER" id="PTHR36985:SF1">
    <property type="entry name" value="TRANSLOCATION AND ASSEMBLY MODULE SUBUNIT TAMB"/>
    <property type="match status" value="1"/>
</dbReference>
<dbReference type="EMBL" id="JAEPBG010000013">
    <property type="protein sequence ID" value="MBK4737559.1"/>
    <property type="molecule type" value="Genomic_DNA"/>
</dbReference>
<gene>
    <name evidence="8" type="ORF">JJB74_23315</name>
</gene>
<accession>A0A934W9T5</accession>
<organism evidence="8 9">
    <name type="scientific">Noviherbaspirillum pedocola</name>
    <dbReference type="NCBI Taxonomy" id="2801341"/>
    <lineage>
        <taxon>Bacteria</taxon>
        <taxon>Pseudomonadati</taxon>
        <taxon>Pseudomonadota</taxon>
        <taxon>Betaproteobacteria</taxon>
        <taxon>Burkholderiales</taxon>
        <taxon>Oxalobacteraceae</taxon>
        <taxon>Noviherbaspirillum</taxon>
    </lineage>
</organism>
<sequence>MDDTTNAPDSVPNNEPDKQQHAKAPKPRRRWPRRVAASLLLALIALVALGYALLATDWGTRTLWRTARHFVPGLSGDISGSLTRGLNLRNLVYDAAGTHIAIDRISGAWHIVRAPRGLVIENLDAGTVDLTLPPSKNDNSKTQLPQQIRLPLRLQLDSAHISRLRLHDAGKTTEFTDIKLAASSDTVHHRAQASVDTPWGTVASTLQLDGSARPFPLTGTINYHGDWDHERYVADAKLSGSLENLGIALDAAGGALDAHATIAATPFAPLPFRSAKLALDHLDVRRFAPAAPQSDLQIRADLAPVGNAPPQDLAQLSVAGPLTVRNAIPGRIDQSRLPLASLDAQLSLNAERQQLSALVAKLAGGATLEGEGELRKDGSGSAVLRARDLDLHAIDAAVRPTRLNGPIELAMANGEQQVRVDLKGGPLALAAEANIDAQQILLKRAQLRAGDARLDVSGSLGRDERASYAVKAKLASLDPARFLETVAPPQKQGKKAPRIPRADINMDLEAEGAMKPELGAKLRFTIHDSSYENLPMSGDGTLQLQGKAIPAADVRLLVAGNRVNLNGGFGAPGKTLAFDIDAPALDRLGFGLAGLLRAQGTATGSIERPQVQANLQAERLALGELGVAHLAGKIDMRGVPGEDPNAHIDVDVNGRALHAANVLLNDFSARINGSYARHDIALAANGKLAGQPLQAVLAAQGALRQQPNGMAWEGKLSKLENRGVPQATLHSPLALLAEPGHVRLGATRLDVEGARIELANADVAVDGPIRSKGSLANLDIARMLALAQRFTGKPLPVKSDLVLDGEWDFALGDSASGGFGITRRSGDVQLPVGSGTSPLGLQSLQLAGTMAGNALALNLDAGTARYGTVRGEGRIGLVPGAGRLDINDSSTLSGRVVATLPKLANLAALTGPRIALNGSVRLDLSAAGTVGQPLVSGEVFGDDLALTLYDQGVRLHDGIARISIRDNIAELKEVVFHGGDGTLRATGRVPLDASSPDMAATIVADHLQLLADPSAQLTVSGQASVANLNDQLRVNGRFTVDRGLFNLPEKSAPKLSDDVVVYRAGDKPDKPPPRGQEGAGQRAASPFSPYVDVQVDMGNDFWFRGAGANLRLAGTLSIRSAPNETLQAIGTVRIAEGNYKAFGAELAIERGIINFQGSLTNPNINILAMRRNQDVAAGVQVTGTVNDPRVTLVSEPNVADEEKLSWLVFGHGGSSAGTGADTAARGAALGLLNKLGGDKLAKGFGLDQLSIGTSEYGVAGEQVVSLGKNISDRLAIGYEQSLAGASGVVRLTWRIGRFWSVVLRGGQIGGLDLNYSRRFDQLGDLERTR</sequence>
<evidence type="ECO:0000313" key="9">
    <source>
        <dbReference type="Proteomes" id="UP000622890"/>
    </source>
</evidence>
<keyword evidence="9" id="KW-1185">Reference proteome</keyword>
<keyword evidence="3 6" id="KW-1133">Transmembrane helix</keyword>
<evidence type="ECO:0000256" key="5">
    <source>
        <dbReference type="SAM" id="MobiDB-lite"/>
    </source>
</evidence>
<feature type="region of interest" description="Disordered" evidence="5">
    <location>
        <begin position="1063"/>
        <end position="1085"/>
    </location>
</feature>
<comment type="subcellular location">
    <subcellularLocation>
        <location evidence="1">Membrane</location>
        <topology evidence="1">Single-pass membrane protein</topology>
    </subcellularLocation>
</comment>
<evidence type="ECO:0000256" key="4">
    <source>
        <dbReference type="ARBA" id="ARBA00023136"/>
    </source>
</evidence>
<keyword evidence="2 6" id="KW-0812">Transmembrane</keyword>
<dbReference type="Pfam" id="PF04357">
    <property type="entry name" value="TamB"/>
    <property type="match status" value="1"/>
</dbReference>
<protein>
    <submittedName>
        <fullName evidence="8">Translocation/assembly module TamB domain-containing protein</fullName>
    </submittedName>
</protein>
<proteinExistence type="predicted"/>
<dbReference type="GO" id="GO:0009306">
    <property type="term" value="P:protein secretion"/>
    <property type="evidence" value="ECO:0007669"/>
    <property type="project" value="InterPro"/>
</dbReference>
<feature type="region of interest" description="Disordered" evidence="5">
    <location>
        <begin position="1"/>
        <end position="30"/>
    </location>
</feature>
<comment type="caution">
    <text evidence="8">The sequence shown here is derived from an EMBL/GenBank/DDBJ whole genome shotgun (WGS) entry which is preliminary data.</text>
</comment>
<feature type="transmembrane region" description="Helical" evidence="6">
    <location>
        <begin position="35"/>
        <end position="54"/>
    </location>
</feature>
<dbReference type="RefSeq" id="WP_200595963.1">
    <property type="nucleotide sequence ID" value="NZ_JAEPBG010000013.1"/>
</dbReference>
<keyword evidence="4 6" id="KW-0472">Membrane</keyword>
<feature type="domain" description="Translocation and assembly module TamB C-terminal" evidence="7">
    <location>
        <begin position="978"/>
        <end position="1319"/>
    </location>
</feature>
<dbReference type="GO" id="GO:0097347">
    <property type="term" value="C:TAM protein secretion complex"/>
    <property type="evidence" value="ECO:0007669"/>
    <property type="project" value="TreeGrafter"/>
</dbReference>